<dbReference type="InterPro" id="IPR036873">
    <property type="entry name" value="Rhodanese-like_dom_sf"/>
</dbReference>
<dbReference type="CDD" id="cd01448">
    <property type="entry name" value="TST_Repeat_1"/>
    <property type="match status" value="1"/>
</dbReference>
<name>A0ABM0GUV9_SACKO</name>
<dbReference type="PANTHER" id="PTHR11364">
    <property type="entry name" value="THIOSULFATE SULFERTANSFERASE"/>
    <property type="match status" value="1"/>
</dbReference>
<keyword evidence="2" id="KW-0677">Repeat</keyword>
<dbReference type="SMART" id="SM00450">
    <property type="entry name" value="RHOD"/>
    <property type="match status" value="2"/>
</dbReference>
<dbReference type="PROSITE" id="PS00683">
    <property type="entry name" value="RHODANESE_2"/>
    <property type="match status" value="1"/>
</dbReference>
<reference evidence="6" key="1">
    <citation type="submission" date="2025-08" db="UniProtKB">
        <authorList>
            <consortium name="RefSeq"/>
        </authorList>
    </citation>
    <scope>IDENTIFICATION</scope>
    <source>
        <tissue evidence="6">Testes</tissue>
    </source>
</reference>
<dbReference type="PANTHER" id="PTHR11364:SF27">
    <property type="entry name" value="SULFURTRANSFERASE"/>
    <property type="match status" value="1"/>
</dbReference>
<organism evidence="5 6">
    <name type="scientific">Saccoglossus kowalevskii</name>
    <name type="common">Acorn worm</name>
    <dbReference type="NCBI Taxonomy" id="10224"/>
    <lineage>
        <taxon>Eukaryota</taxon>
        <taxon>Metazoa</taxon>
        <taxon>Hemichordata</taxon>
        <taxon>Enteropneusta</taxon>
        <taxon>Harrimaniidae</taxon>
        <taxon>Saccoglossus</taxon>
    </lineage>
</organism>
<evidence type="ECO:0000256" key="3">
    <source>
        <dbReference type="RuleBase" id="RU000507"/>
    </source>
</evidence>
<gene>
    <name evidence="6" type="primary">LOC100378431</name>
</gene>
<evidence type="ECO:0000256" key="2">
    <source>
        <dbReference type="ARBA" id="ARBA00022737"/>
    </source>
</evidence>
<feature type="domain" description="Rhodanese" evidence="4">
    <location>
        <begin position="38"/>
        <end position="139"/>
    </location>
</feature>
<keyword evidence="5" id="KW-1185">Reference proteome</keyword>
<protein>
    <recommendedName>
        <fullName evidence="3">Sulfurtransferase</fullName>
    </recommendedName>
</protein>
<accession>A0ABM0GUV9</accession>
<feature type="domain" description="Rhodanese" evidence="4">
    <location>
        <begin position="170"/>
        <end position="273"/>
    </location>
</feature>
<evidence type="ECO:0000259" key="4">
    <source>
        <dbReference type="PROSITE" id="PS50206"/>
    </source>
</evidence>
<dbReference type="Pfam" id="PF00581">
    <property type="entry name" value="Rhodanese"/>
    <property type="match status" value="2"/>
</dbReference>
<dbReference type="Proteomes" id="UP000694865">
    <property type="component" value="Unplaced"/>
</dbReference>
<dbReference type="Gene3D" id="3.40.250.10">
    <property type="entry name" value="Rhodanese-like domain"/>
    <property type="match status" value="2"/>
</dbReference>
<sequence>MTKASTLVNVRWLAEKITSTTNKNLRVLDSSRYPYKNRNPRAEYQKEHIKGALFFDIAACSDVTSKYLNMLPSAQHFADCVGNLGISNDTHVVVYDTHKCGIFSAARAWWMFQHFGHDNVSVLNGGLQKWRNEGYPLTDEVTVVEPKKFRASPSNVSDVKTFEDIVQNIKDGGFQLVDSRSPELYAIDTPSGDIPGAVNIPFPSIIDENTGEVKSVKELKQLFQDKGIQLDQPITVTCRAGITACCLILAAKLGGKDDVSLYDGSWSEYSMRKFSTD</sequence>
<dbReference type="InterPro" id="IPR045078">
    <property type="entry name" value="TST/MPST-like"/>
</dbReference>
<dbReference type="RefSeq" id="XP_002737866.1">
    <property type="nucleotide sequence ID" value="XM_002737820.2"/>
</dbReference>
<evidence type="ECO:0000313" key="6">
    <source>
        <dbReference type="RefSeq" id="XP_002737866.1"/>
    </source>
</evidence>
<dbReference type="CDD" id="cd01449">
    <property type="entry name" value="TST_Repeat_2"/>
    <property type="match status" value="1"/>
</dbReference>
<dbReference type="PROSITE" id="PS50206">
    <property type="entry name" value="RHODANESE_3"/>
    <property type="match status" value="2"/>
</dbReference>
<dbReference type="SUPFAM" id="SSF52821">
    <property type="entry name" value="Rhodanese/Cell cycle control phosphatase"/>
    <property type="match status" value="2"/>
</dbReference>
<dbReference type="InterPro" id="IPR001763">
    <property type="entry name" value="Rhodanese-like_dom"/>
</dbReference>
<dbReference type="GeneID" id="100378431"/>
<evidence type="ECO:0000256" key="1">
    <source>
        <dbReference type="ARBA" id="ARBA00022679"/>
    </source>
</evidence>
<dbReference type="InterPro" id="IPR001307">
    <property type="entry name" value="Thiosulphate_STrfase_CS"/>
</dbReference>
<proteinExistence type="predicted"/>
<evidence type="ECO:0000313" key="5">
    <source>
        <dbReference type="Proteomes" id="UP000694865"/>
    </source>
</evidence>
<keyword evidence="1 3" id="KW-0808">Transferase</keyword>